<keyword evidence="3" id="KW-1185">Reference proteome</keyword>
<evidence type="ECO:0000256" key="1">
    <source>
        <dbReference type="SAM" id="Phobius"/>
    </source>
</evidence>
<proteinExistence type="predicted"/>
<dbReference type="EMBL" id="JAHRIP010031789">
    <property type="protein sequence ID" value="MEQ2293142.1"/>
    <property type="molecule type" value="Genomic_DNA"/>
</dbReference>
<comment type="caution">
    <text evidence="2">The sequence shown here is derived from an EMBL/GenBank/DDBJ whole genome shotgun (WGS) entry which is preliminary data.</text>
</comment>
<organism evidence="2 3">
    <name type="scientific">Ameca splendens</name>
    <dbReference type="NCBI Taxonomy" id="208324"/>
    <lineage>
        <taxon>Eukaryota</taxon>
        <taxon>Metazoa</taxon>
        <taxon>Chordata</taxon>
        <taxon>Craniata</taxon>
        <taxon>Vertebrata</taxon>
        <taxon>Euteleostomi</taxon>
        <taxon>Actinopterygii</taxon>
        <taxon>Neopterygii</taxon>
        <taxon>Teleostei</taxon>
        <taxon>Neoteleostei</taxon>
        <taxon>Acanthomorphata</taxon>
        <taxon>Ovalentaria</taxon>
        <taxon>Atherinomorphae</taxon>
        <taxon>Cyprinodontiformes</taxon>
        <taxon>Goodeidae</taxon>
        <taxon>Ameca</taxon>
    </lineage>
</organism>
<reference evidence="2 3" key="1">
    <citation type="submission" date="2021-06" db="EMBL/GenBank/DDBJ databases">
        <authorList>
            <person name="Palmer J.M."/>
        </authorList>
    </citation>
    <scope>NUCLEOTIDE SEQUENCE [LARGE SCALE GENOMIC DNA]</scope>
    <source>
        <strain evidence="2 3">AS_MEX2019</strain>
        <tissue evidence="2">Muscle</tissue>
    </source>
</reference>
<feature type="transmembrane region" description="Helical" evidence="1">
    <location>
        <begin position="12"/>
        <end position="28"/>
    </location>
</feature>
<sequence length="125" mass="14701">MGHFNYVTSVRIFLWFYCVFVSLFSFAYQSHCFHLCHATYILFCPVYFLLEYTVGLATPLVTFRLCQANPAYVFDCYHAKPAYVHAYICYHQPVESFSFFIKTFFTHRISACLSALESTRRVYSS</sequence>
<accession>A0ABV0YH22</accession>
<dbReference type="Proteomes" id="UP001469553">
    <property type="component" value="Unassembled WGS sequence"/>
</dbReference>
<keyword evidence="1" id="KW-0472">Membrane</keyword>
<protein>
    <recommendedName>
        <fullName evidence="4">Secreted protein</fullName>
    </recommendedName>
</protein>
<evidence type="ECO:0000313" key="2">
    <source>
        <dbReference type="EMBL" id="MEQ2293142.1"/>
    </source>
</evidence>
<evidence type="ECO:0000313" key="3">
    <source>
        <dbReference type="Proteomes" id="UP001469553"/>
    </source>
</evidence>
<keyword evidence="1" id="KW-1133">Transmembrane helix</keyword>
<feature type="transmembrane region" description="Helical" evidence="1">
    <location>
        <begin position="40"/>
        <end position="61"/>
    </location>
</feature>
<gene>
    <name evidence="2" type="ORF">AMECASPLE_030244</name>
</gene>
<name>A0ABV0YH22_9TELE</name>
<evidence type="ECO:0008006" key="4">
    <source>
        <dbReference type="Google" id="ProtNLM"/>
    </source>
</evidence>
<keyword evidence="1" id="KW-0812">Transmembrane</keyword>